<accession>A0A6A9QFU2</accession>
<dbReference type="EMBL" id="WFIY01000004">
    <property type="protein sequence ID" value="MUM65165.1"/>
    <property type="molecule type" value="Genomic_DNA"/>
</dbReference>
<reference evidence="2 3" key="1">
    <citation type="submission" date="2019-10" db="EMBL/GenBank/DDBJ databases">
        <title>Genome Sequences from Six Type Strain Members of the Archaeal Family Sulfolobaceae: Acidianus ambivalens, Acidianus infernus, Metallosphaera prunae, Stygiolobus azoricus, Sulfolobus metallicus, and Sulfurisphaera ohwakuensis.</title>
        <authorList>
            <person name="Counts J.A."/>
            <person name="Kelly R.M."/>
        </authorList>
    </citation>
    <scope>NUCLEOTIDE SEQUENCE [LARGE SCALE GENOMIC DNA]</scope>
    <source>
        <strain evidence="2 3">DSM 3191</strain>
    </source>
</reference>
<name>A0A6A9QFU2_ACIIN</name>
<protein>
    <submittedName>
        <fullName evidence="2">Uncharacterized protein</fullName>
    </submittedName>
</protein>
<feature type="transmembrane region" description="Helical" evidence="1">
    <location>
        <begin position="7"/>
        <end position="26"/>
    </location>
</feature>
<keyword evidence="1" id="KW-1133">Transmembrane helix</keyword>
<feature type="transmembrane region" description="Helical" evidence="1">
    <location>
        <begin position="133"/>
        <end position="159"/>
    </location>
</feature>
<gene>
    <name evidence="2" type="ORF">D1867_07950</name>
</gene>
<sequence>MHILSKIGLIVLVIGIILAGVGFYEFSSLINEMEPVIELHGAQRIILGPYQNYTIPVSPSPGKIIAFAYNSTSPIYVTLPSSFTNSTPISTAERVYLSPTGDVSGVIEFQNPSNSSIIVYYVLKYIEVSSIDVYSLVFVLLGALLFIVGIIIAIIGLILGRRKRT</sequence>
<dbReference type="AlphaFoldDB" id="A0A6A9QFU2"/>
<keyword evidence="1" id="KW-0472">Membrane</keyword>
<evidence type="ECO:0000313" key="3">
    <source>
        <dbReference type="Proteomes" id="UP000440125"/>
    </source>
</evidence>
<keyword evidence="1" id="KW-0812">Transmembrane</keyword>
<keyword evidence="3" id="KW-1185">Reference proteome</keyword>
<dbReference type="Proteomes" id="UP000440125">
    <property type="component" value="Unassembled WGS sequence"/>
</dbReference>
<organism evidence="2 3">
    <name type="scientific">Acidianus infernus</name>
    <dbReference type="NCBI Taxonomy" id="12915"/>
    <lineage>
        <taxon>Archaea</taxon>
        <taxon>Thermoproteota</taxon>
        <taxon>Thermoprotei</taxon>
        <taxon>Sulfolobales</taxon>
        <taxon>Sulfolobaceae</taxon>
        <taxon>Acidianus</taxon>
    </lineage>
</organism>
<dbReference type="OrthoDB" id="379310at2157"/>
<comment type="caution">
    <text evidence="2">The sequence shown here is derived from an EMBL/GenBank/DDBJ whole genome shotgun (WGS) entry which is preliminary data.</text>
</comment>
<evidence type="ECO:0000313" key="2">
    <source>
        <dbReference type="EMBL" id="MUM65165.1"/>
    </source>
</evidence>
<proteinExistence type="predicted"/>
<dbReference type="RefSeq" id="WP_155863629.1">
    <property type="nucleotide sequence ID" value="NZ_WFIY01000004.1"/>
</dbReference>
<evidence type="ECO:0000256" key="1">
    <source>
        <dbReference type="SAM" id="Phobius"/>
    </source>
</evidence>